<dbReference type="GeneID" id="69030059"/>
<sequence>MALVVQPEECALKQSSSGTPIVQGLRLLVVHICCQAALNYQARIMLILSCSHPIDLIIAFKVKISLRQKDPKVREAFRGLGLDDYGESEQTPWAPAATPQYPMGDDDSTDFGDFVSNEGQETDLEEVAAPWYKYDVKDMPHVYCPICLGEVLNGRYLIEHKLGAVGFSTVWMAHDLQENLSSCDISYYFCASWKQ</sequence>
<keyword evidence="1" id="KW-0808">Transferase</keyword>
<dbReference type="EMBL" id="EQ999983">
    <property type="protein sequence ID" value="OAT02851.1"/>
    <property type="molecule type" value="Genomic_DNA"/>
</dbReference>
<protein>
    <submittedName>
        <fullName evidence="1">Protein kinase domain-containing protein</fullName>
    </submittedName>
</protein>
<evidence type="ECO:0000313" key="1">
    <source>
        <dbReference type="EMBL" id="OAT02851.1"/>
    </source>
</evidence>
<keyword evidence="1" id="KW-0418">Kinase</keyword>
<keyword evidence="2" id="KW-1185">Reference proteome</keyword>
<dbReference type="GO" id="GO:0016301">
    <property type="term" value="F:kinase activity"/>
    <property type="evidence" value="ECO:0007669"/>
    <property type="project" value="UniProtKB-KW"/>
</dbReference>
<dbReference type="Proteomes" id="UP000002039">
    <property type="component" value="Unassembled WGS sequence"/>
</dbReference>
<organism evidence="1 2">
    <name type="scientific">Ajellomyces dermatitidis (strain ER-3 / ATCC MYA-2586)</name>
    <name type="common">Blastomyces dermatitidis</name>
    <dbReference type="NCBI Taxonomy" id="559297"/>
    <lineage>
        <taxon>Eukaryota</taxon>
        <taxon>Fungi</taxon>
        <taxon>Dikarya</taxon>
        <taxon>Ascomycota</taxon>
        <taxon>Pezizomycotina</taxon>
        <taxon>Eurotiomycetes</taxon>
        <taxon>Eurotiomycetidae</taxon>
        <taxon>Onygenales</taxon>
        <taxon>Ajellomycetaceae</taxon>
        <taxon>Blastomyces</taxon>
    </lineage>
</organism>
<dbReference type="RefSeq" id="XP_045282578.1">
    <property type="nucleotide sequence ID" value="XM_045424287.1"/>
</dbReference>
<gene>
    <name evidence="1" type="ORF">BDCG_08499</name>
</gene>
<accession>A0ABX2W0E5</accession>
<reference evidence="2" key="1">
    <citation type="journal article" date="2015" name="PLoS Genet.">
        <title>The dynamic genome and transcriptome of the human fungal pathogen Blastomyces and close relative Emmonsia.</title>
        <authorList>
            <person name="Munoz J.F."/>
            <person name="Gauthier G.M."/>
            <person name="Desjardins C.A."/>
            <person name="Gallo J.E."/>
            <person name="Holder J."/>
            <person name="Sullivan T.D."/>
            <person name="Marty A.J."/>
            <person name="Carmen J.C."/>
            <person name="Chen Z."/>
            <person name="Ding L."/>
            <person name="Gujja S."/>
            <person name="Magrini V."/>
            <person name="Misas E."/>
            <person name="Mitreva M."/>
            <person name="Priest M."/>
            <person name="Saif S."/>
            <person name="Whiston E.A."/>
            <person name="Young S."/>
            <person name="Zeng Q."/>
            <person name="Goldman W.E."/>
            <person name="Mardis E.R."/>
            <person name="Taylor J.W."/>
            <person name="McEwen J.G."/>
            <person name="Clay O.K."/>
            <person name="Klein B.S."/>
            <person name="Cuomo C.A."/>
        </authorList>
    </citation>
    <scope>NUCLEOTIDE SEQUENCE [LARGE SCALE GENOMIC DNA]</scope>
    <source>
        <strain evidence="2">ER-3 / ATCC MYA-2586</strain>
    </source>
</reference>
<evidence type="ECO:0000313" key="2">
    <source>
        <dbReference type="Proteomes" id="UP000002039"/>
    </source>
</evidence>
<name>A0ABX2W0E5_AJEDR</name>
<proteinExistence type="predicted"/>
<dbReference type="Gene3D" id="3.30.200.20">
    <property type="entry name" value="Phosphorylase Kinase, domain 1"/>
    <property type="match status" value="1"/>
</dbReference>